<protein>
    <submittedName>
        <fullName evidence="1">Uncharacterized protein</fullName>
    </submittedName>
</protein>
<sequence length="163" mass="16710">MVEQLDKYLDVEGQSRASVEKSCAVVLAVQQEAELAVLANGAKRAFLHEIGSSVVIVRTTPTGCNPAHVYSWREQGGDTAPQVAVAGVGDDVGSGVSVGDGDTAGVGEGVSSTADLNVGVRVDVGGRGTSPYPELAKLMEAGFLPLDSLDAVEMEYVDTAGTD</sequence>
<reference evidence="1 2" key="1">
    <citation type="journal article" date="2015" name="Genome Biol. Evol.">
        <title>Comparative Genomics of a Bacterivorous Green Alga Reveals Evolutionary Causalities and Consequences of Phago-Mixotrophic Mode of Nutrition.</title>
        <authorList>
            <person name="Burns J.A."/>
            <person name="Paasch A."/>
            <person name="Narechania A."/>
            <person name="Kim E."/>
        </authorList>
    </citation>
    <scope>NUCLEOTIDE SEQUENCE [LARGE SCALE GENOMIC DNA]</scope>
    <source>
        <strain evidence="1 2">PLY_AMNH</strain>
    </source>
</reference>
<proteinExistence type="predicted"/>
<accession>A0AAE0LBM8</accession>
<comment type="caution">
    <text evidence="1">The sequence shown here is derived from an EMBL/GenBank/DDBJ whole genome shotgun (WGS) entry which is preliminary data.</text>
</comment>
<evidence type="ECO:0000313" key="2">
    <source>
        <dbReference type="Proteomes" id="UP001190700"/>
    </source>
</evidence>
<organism evidence="1 2">
    <name type="scientific">Cymbomonas tetramitiformis</name>
    <dbReference type="NCBI Taxonomy" id="36881"/>
    <lineage>
        <taxon>Eukaryota</taxon>
        <taxon>Viridiplantae</taxon>
        <taxon>Chlorophyta</taxon>
        <taxon>Pyramimonadophyceae</taxon>
        <taxon>Pyramimonadales</taxon>
        <taxon>Pyramimonadaceae</taxon>
        <taxon>Cymbomonas</taxon>
    </lineage>
</organism>
<name>A0AAE0LBM8_9CHLO</name>
<dbReference type="AlphaFoldDB" id="A0AAE0LBM8"/>
<dbReference type="Proteomes" id="UP001190700">
    <property type="component" value="Unassembled WGS sequence"/>
</dbReference>
<dbReference type="EMBL" id="LGRX02005038">
    <property type="protein sequence ID" value="KAK3279273.1"/>
    <property type="molecule type" value="Genomic_DNA"/>
</dbReference>
<gene>
    <name evidence="1" type="ORF">CYMTET_12836</name>
</gene>
<evidence type="ECO:0000313" key="1">
    <source>
        <dbReference type="EMBL" id="KAK3279273.1"/>
    </source>
</evidence>
<keyword evidence="2" id="KW-1185">Reference proteome</keyword>